<dbReference type="VEuPathDB" id="HostDB:ENSMUSG00000006589"/>
<dbReference type="Antibodypedia" id="17347">
    <property type="antibodies" value="339 antibodies from 32 providers"/>
</dbReference>
<evidence type="ECO:0000313" key="3">
    <source>
        <dbReference type="Proteomes" id="UP000000589"/>
    </source>
</evidence>
<keyword evidence="3" id="KW-1185">Reference proteome</keyword>
<gene>
    <name evidence="1 2" type="primary">Aprt</name>
</gene>
<organism evidence="1 3">
    <name type="scientific">Mus musculus</name>
    <name type="common">Mouse</name>
    <dbReference type="NCBI Taxonomy" id="10090"/>
    <lineage>
        <taxon>Eukaryota</taxon>
        <taxon>Metazoa</taxon>
        <taxon>Chordata</taxon>
        <taxon>Craniata</taxon>
        <taxon>Vertebrata</taxon>
        <taxon>Euteleostomi</taxon>
        <taxon>Mammalia</taxon>
        <taxon>Eutheria</taxon>
        <taxon>Euarchontoglires</taxon>
        <taxon>Glires</taxon>
        <taxon>Rodentia</taxon>
        <taxon>Myomorpha</taxon>
        <taxon>Muroidea</taxon>
        <taxon>Muridae</taxon>
        <taxon>Murinae</taxon>
        <taxon>Mus</taxon>
        <taxon>Mus</taxon>
    </lineage>
</organism>
<reference evidence="1" key="2">
    <citation type="journal article" date="2011" name="PLoS Biol.">
        <title>Modernizing reference genome assemblies.</title>
        <authorList>
            <person name="Church D.M."/>
            <person name="Schneider V.A."/>
            <person name="Graves T."/>
            <person name="Auger K."/>
            <person name="Cunningham F."/>
            <person name="Bouk N."/>
            <person name="Chen H.C."/>
            <person name="Agarwala R."/>
            <person name="McLaren W.M."/>
            <person name="Ritchie G.R."/>
            <person name="Albracht D."/>
            <person name="Kremitzki M."/>
            <person name="Rock S."/>
            <person name="Kotkiewicz H."/>
            <person name="Kremitzki C."/>
            <person name="Wollam A."/>
            <person name="Trani L."/>
            <person name="Fulton L."/>
            <person name="Fulton R."/>
            <person name="Matthews L."/>
            <person name="Whitehead S."/>
            <person name="Chow W."/>
            <person name="Torrance J."/>
            <person name="Dunn M."/>
            <person name="Harden G."/>
            <person name="Threadgold G."/>
            <person name="Wood J."/>
            <person name="Collins J."/>
            <person name="Heath P."/>
            <person name="Griffiths G."/>
            <person name="Pelan S."/>
            <person name="Grafham D."/>
            <person name="Eichler E.E."/>
            <person name="Weinstock G."/>
            <person name="Mardis E.R."/>
            <person name="Wilson R.K."/>
            <person name="Howe K."/>
            <person name="Flicek P."/>
            <person name="Hubbard T."/>
        </authorList>
    </citation>
    <scope>NUCLEOTIDE SEQUENCE [LARGE SCALE GENOMIC DNA]</scope>
    <source>
        <strain evidence="1">C57BL/6J</strain>
    </source>
</reference>
<sequence>MGRLSWKSRKMPWNPGREWSLWMTSWPQEEPCLRPVTCCTSSGLKWWSV</sequence>
<dbReference type="Bgee" id="ENSMUSG00000006589">
    <property type="expression patterns" value="Expressed in ectoplacental cone and 270 other cell types or tissues"/>
</dbReference>
<dbReference type="Ensembl" id="ENSMUST00000212093.2">
    <property type="protein sequence ID" value="ENSMUSP00000148652.2"/>
    <property type="gene ID" value="ENSMUSG00000006589.9"/>
</dbReference>
<dbReference type="Ensembl" id="ENSMUST00000211823.2">
    <property type="protein sequence ID" value="ENSMUSP00000148745.2"/>
    <property type="gene ID" value="ENSMUSG00000006589.9"/>
</dbReference>
<proteinExistence type="predicted"/>
<accession>A0A1D5RM31</accession>
<dbReference type="ExpressionAtlas" id="A0A1D5RM31">
    <property type="expression patterns" value="baseline and differential"/>
</dbReference>
<dbReference type="Ensembl" id="ENSMUST00000213062.2">
    <property type="protein sequence ID" value="ENSMUSP00000148607.2"/>
    <property type="gene ID" value="ENSMUSG00000006589.9"/>
</dbReference>
<dbReference type="MGI" id="MGI:88061">
    <property type="gene designation" value="Aprt"/>
</dbReference>
<dbReference type="GeneTree" id="ENSGT00390000017259"/>
<dbReference type="AGR" id="MGI:88061"/>
<name>A0A1D5RM31_MOUSE</name>
<protein>
    <submittedName>
        <fullName evidence="1">Adenine phosphoribosyl transferase</fullName>
    </submittedName>
</protein>
<evidence type="ECO:0000313" key="2">
    <source>
        <dbReference type="MGI" id="MGI:88061"/>
    </source>
</evidence>
<dbReference type="Proteomes" id="UP000000589">
    <property type="component" value="Chromosome 8"/>
</dbReference>
<reference evidence="1" key="3">
    <citation type="submission" date="2025-05" db="UniProtKB">
        <authorList>
            <consortium name="Ensembl"/>
        </authorList>
    </citation>
    <scope>IDENTIFICATION</scope>
    <source>
        <strain evidence="1">C57BL/6J</strain>
    </source>
</reference>
<reference evidence="1 3" key="1">
    <citation type="journal article" date="2009" name="PLoS Biol.">
        <title>Lineage-specific biology revealed by a finished genome assembly of the mouse.</title>
        <authorList>
            <consortium name="Mouse Genome Sequencing Consortium"/>
            <person name="Church D.M."/>
            <person name="Goodstadt L."/>
            <person name="Hillier L.W."/>
            <person name="Zody M.C."/>
            <person name="Goldstein S."/>
            <person name="She X."/>
            <person name="Bult C.J."/>
            <person name="Agarwala R."/>
            <person name="Cherry J.L."/>
            <person name="DiCuccio M."/>
            <person name="Hlavina W."/>
            <person name="Kapustin Y."/>
            <person name="Meric P."/>
            <person name="Maglott D."/>
            <person name="Birtle Z."/>
            <person name="Marques A.C."/>
            <person name="Graves T."/>
            <person name="Zhou S."/>
            <person name="Teague B."/>
            <person name="Potamousis K."/>
            <person name="Churas C."/>
            <person name="Place M."/>
            <person name="Herschleb J."/>
            <person name="Runnheim R."/>
            <person name="Forrest D."/>
            <person name="Amos-Landgraf J."/>
            <person name="Schwartz D.C."/>
            <person name="Cheng Z."/>
            <person name="Lindblad-Toh K."/>
            <person name="Eichler E.E."/>
            <person name="Ponting C.P."/>
        </authorList>
    </citation>
    <scope>NUCLEOTIDE SEQUENCE [LARGE SCALE GENOMIC DNA]</scope>
    <source>
        <strain evidence="1 3">C57BL/6J</strain>
    </source>
</reference>
<evidence type="ECO:0000313" key="1">
    <source>
        <dbReference type="Ensembl" id="ENSMUSP00000148607.2"/>
    </source>
</evidence>
<dbReference type="AlphaFoldDB" id="A0A1D5RM31"/>